<name>A0A0P0M1C3_PHOVU</name>
<proteinExistence type="predicted"/>
<protein>
    <recommendedName>
        <fullName evidence="4">RagB/SusD family nutrient uptake outer membrane protein</fullName>
    </recommendedName>
</protein>
<evidence type="ECO:0000256" key="1">
    <source>
        <dbReference type="SAM" id="SignalP"/>
    </source>
</evidence>
<dbReference type="PATRIC" id="fig|821.40.peg.1102"/>
<accession>A0A0P0M1C3</accession>
<reference evidence="3" key="1">
    <citation type="submission" date="2015-10" db="EMBL/GenBank/DDBJ databases">
        <title>Extensive mobilome-driven genome diversification in gut-associated Bacteroides vulgatus mpk.</title>
        <authorList>
            <person name="Beier S."/>
            <person name="Lange A."/>
            <person name="Huson D.H."/>
            <person name="Frick J.-S."/>
            <person name="Autenrieth I.B."/>
        </authorList>
    </citation>
    <scope>NUCLEOTIDE SEQUENCE [LARGE SCALE GENOMIC DNA]</scope>
    <source>
        <strain evidence="3">mpk</strain>
    </source>
</reference>
<reference evidence="2 3" key="2">
    <citation type="journal article" date="2016" name="Genome Biol. Evol.">
        <title>Extensive mobilome-driven genome diversification in mouse gut-associated Bacteroides vulgatus mpk.</title>
        <authorList>
            <person name="Lange A."/>
            <person name="Beier S."/>
            <person name="Steimle A."/>
            <person name="Autenrieth I.B."/>
            <person name="Huson D.H."/>
            <person name="Frick J.S."/>
        </authorList>
    </citation>
    <scope>NUCLEOTIDE SEQUENCE [LARGE SCALE GENOMIC DNA]</scope>
    <source>
        <strain evidence="3">mpk</strain>
    </source>
</reference>
<evidence type="ECO:0000313" key="2">
    <source>
        <dbReference type="EMBL" id="ALK83551.1"/>
    </source>
</evidence>
<feature type="chain" id="PRO_5006050469" description="RagB/SusD family nutrient uptake outer membrane protein" evidence="1">
    <location>
        <begin position="24"/>
        <end position="101"/>
    </location>
</feature>
<organism evidence="2 3">
    <name type="scientific">Phocaeicola vulgatus</name>
    <name type="common">Bacteroides vulgatus</name>
    <dbReference type="NCBI Taxonomy" id="821"/>
    <lineage>
        <taxon>Bacteria</taxon>
        <taxon>Pseudomonadati</taxon>
        <taxon>Bacteroidota</taxon>
        <taxon>Bacteroidia</taxon>
        <taxon>Bacteroidales</taxon>
        <taxon>Bacteroidaceae</taxon>
        <taxon>Phocaeicola</taxon>
    </lineage>
</organism>
<sequence>MKKTISYFLFICGLLMVAATSCKDDLLYTDGGPIPEGESIVTAQVDFKPLVEGLADKSRSAGDTIKSINDLCVLLYDVDGNLAEAHSLTLVTGEPGKENIE</sequence>
<dbReference type="AlphaFoldDB" id="A0A0P0M1C3"/>
<dbReference type="Proteomes" id="UP000061587">
    <property type="component" value="Chromosome"/>
</dbReference>
<evidence type="ECO:0008006" key="4">
    <source>
        <dbReference type="Google" id="ProtNLM"/>
    </source>
</evidence>
<dbReference type="EMBL" id="CP013020">
    <property type="protein sequence ID" value="ALK83551.1"/>
    <property type="molecule type" value="Genomic_DNA"/>
</dbReference>
<keyword evidence="1" id="KW-0732">Signal</keyword>
<dbReference type="PROSITE" id="PS51257">
    <property type="entry name" value="PROKAR_LIPOPROTEIN"/>
    <property type="match status" value="1"/>
</dbReference>
<evidence type="ECO:0000313" key="3">
    <source>
        <dbReference type="Proteomes" id="UP000061587"/>
    </source>
</evidence>
<gene>
    <name evidence="2" type="ORF">BvMPK_0934</name>
</gene>
<feature type="signal peptide" evidence="1">
    <location>
        <begin position="1"/>
        <end position="23"/>
    </location>
</feature>